<evidence type="ECO:0000313" key="2">
    <source>
        <dbReference type="EMBL" id="KZV40230.1"/>
    </source>
</evidence>
<evidence type="ECO:0000256" key="1">
    <source>
        <dbReference type="SAM" id="MobiDB-lite"/>
    </source>
</evidence>
<evidence type="ECO:0000313" key="3">
    <source>
        <dbReference type="Proteomes" id="UP000250235"/>
    </source>
</evidence>
<feature type="compositionally biased region" description="Polar residues" evidence="1">
    <location>
        <begin position="217"/>
        <end position="226"/>
    </location>
</feature>
<dbReference type="Proteomes" id="UP000250235">
    <property type="component" value="Unassembled WGS sequence"/>
</dbReference>
<dbReference type="EMBL" id="KV000487">
    <property type="protein sequence ID" value="KZV40230.1"/>
    <property type="molecule type" value="Genomic_DNA"/>
</dbReference>
<keyword evidence="3" id="KW-1185">Reference proteome</keyword>
<feature type="region of interest" description="Disordered" evidence="1">
    <location>
        <begin position="95"/>
        <end position="126"/>
    </location>
</feature>
<proteinExistence type="predicted"/>
<feature type="region of interest" description="Disordered" evidence="1">
    <location>
        <begin position="217"/>
        <end position="240"/>
    </location>
</feature>
<organism evidence="2 3">
    <name type="scientific">Dorcoceras hygrometricum</name>
    <dbReference type="NCBI Taxonomy" id="472368"/>
    <lineage>
        <taxon>Eukaryota</taxon>
        <taxon>Viridiplantae</taxon>
        <taxon>Streptophyta</taxon>
        <taxon>Embryophyta</taxon>
        <taxon>Tracheophyta</taxon>
        <taxon>Spermatophyta</taxon>
        <taxon>Magnoliopsida</taxon>
        <taxon>eudicotyledons</taxon>
        <taxon>Gunneridae</taxon>
        <taxon>Pentapetalae</taxon>
        <taxon>asterids</taxon>
        <taxon>lamiids</taxon>
        <taxon>Lamiales</taxon>
        <taxon>Gesneriaceae</taxon>
        <taxon>Didymocarpoideae</taxon>
        <taxon>Trichosporeae</taxon>
        <taxon>Loxocarpinae</taxon>
        <taxon>Dorcoceras</taxon>
    </lineage>
</organism>
<protein>
    <submittedName>
        <fullName evidence="2">Uncharacterized protein</fullName>
    </submittedName>
</protein>
<accession>A0A2Z7C718</accession>
<reference evidence="2 3" key="1">
    <citation type="journal article" date="2015" name="Proc. Natl. Acad. Sci. U.S.A.">
        <title>The resurrection genome of Boea hygrometrica: A blueprint for survival of dehydration.</title>
        <authorList>
            <person name="Xiao L."/>
            <person name="Yang G."/>
            <person name="Zhang L."/>
            <person name="Yang X."/>
            <person name="Zhao S."/>
            <person name="Ji Z."/>
            <person name="Zhou Q."/>
            <person name="Hu M."/>
            <person name="Wang Y."/>
            <person name="Chen M."/>
            <person name="Xu Y."/>
            <person name="Jin H."/>
            <person name="Xiao X."/>
            <person name="Hu G."/>
            <person name="Bao F."/>
            <person name="Hu Y."/>
            <person name="Wan P."/>
            <person name="Li L."/>
            <person name="Deng X."/>
            <person name="Kuang T."/>
            <person name="Xiang C."/>
            <person name="Zhu J.K."/>
            <person name="Oliver M.J."/>
            <person name="He Y."/>
        </authorList>
    </citation>
    <scope>NUCLEOTIDE SEQUENCE [LARGE SCALE GENOMIC DNA]</scope>
    <source>
        <strain evidence="3">cv. XS01</strain>
    </source>
</reference>
<gene>
    <name evidence="2" type="ORF">F511_38736</name>
</gene>
<dbReference type="AlphaFoldDB" id="A0A2Z7C718"/>
<sequence>MTFRVVRTNQYNQDLGLIHSTNGNHLENPNEGSSIDHQVTIHLHAQNITMFPINETCCACLLIGVARSSPGARLGDWVFTEVVLIKSSSGTFLRRKKGRHEERSAGARRPAGELNNDDVSSNVSNQQEATAQTSSWYWKLAIAKRCRLNKSIRQRFRLRAKDSADGLCDDQTSSYWTVKPALTNKEFSSWTFSKANPTADDLVKQFQQQRFSNNDQAVTTQQRCKISNNANSAEATSSSP</sequence>
<name>A0A2Z7C718_9LAMI</name>
<feature type="compositionally biased region" description="Low complexity" evidence="1">
    <location>
        <begin position="227"/>
        <end position="240"/>
    </location>
</feature>